<evidence type="ECO:0000256" key="2">
    <source>
        <dbReference type="ARBA" id="ARBA00022540"/>
    </source>
</evidence>
<proteinExistence type="inferred from homology"/>
<dbReference type="AlphaFoldDB" id="A0A4P9YZ02"/>
<feature type="region of interest" description="Disordered" evidence="6">
    <location>
        <begin position="1"/>
        <end position="30"/>
    </location>
</feature>
<dbReference type="Proteomes" id="UP000278143">
    <property type="component" value="Unassembled WGS sequence"/>
</dbReference>
<dbReference type="GO" id="GO:0005852">
    <property type="term" value="C:eukaryotic translation initiation factor 3 complex"/>
    <property type="evidence" value="ECO:0007669"/>
    <property type="project" value="UniProtKB-UniRule"/>
</dbReference>
<keyword evidence="1 5" id="KW-0963">Cytoplasm</keyword>
<dbReference type="GO" id="GO:0002191">
    <property type="term" value="P:cap-dependent translational initiation"/>
    <property type="evidence" value="ECO:0007669"/>
    <property type="project" value="UniProtKB-UniRule"/>
</dbReference>
<reference evidence="8" key="1">
    <citation type="journal article" date="2018" name="Nat. Microbiol.">
        <title>Leveraging single-cell genomics to expand the fungal tree of life.</title>
        <authorList>
            <person name="Ahrendt S.R."/>
            <person name="Quandt C.A."/>
            <person name="Ciobanu D."/>
            <person name="Clum A."/>
            <person name="Salamov A."/>
            <person name="Andreopoulos B."/>
            <person name="Cheng J.F."/>
            <person name="Woyke T."/>
            <person name="Pelin A."/>
            <person name="Henrissat B."/>
            <person name="Reynolds N.K."/>
            <person name="Benny G.L."/>
            <person name="Smith M.E."/>
            <person name="James T.Y."/>
            <person name="Grigoriev I.V."/>
        </authorList>
    </citation>
    <scope>NUCLEOTIDE SEQUENCE [LARGE SCALE GENOMIC DNA]</scope>
    <source>
        <strain evidence="8">Benny S71-1</strain>
    </source>
</reference>
<comment type="function">
    <text evidence="5">mRNA cap-binding component of the eukaryotic translation initiation factor 3 (eIF-3) complex, which is involved in protein synthesis of a specialized repertoire of mRNAs and, together with other initiation factors, stimulates binding of mRNA and methionyl-tRNAi to the 40S ribosome. The eIF-3 complex specifically targets and initiates translation of a subset of mRNAs involved in cell proliferation. In the eIF-3 complex, eif3d specifically recognizes and binds the 7-methylguanosine cap of a subset of mRNAs.</text>
</comment>
<evidence type="ECO:0000313" key="7">
    <source>
        <dbReference type="EMBL" id="RKP25175.1"/>
    </source>
</evidence>
<dbReference type="InterPro" id="IPR007783">
    <property type="entry name" value="eIF3d"/>
</dbReference>
<dbReference type="GO" id="GO:0033290">
    <property type="term" value="C:eukaryotic 48S preinitiation complex"/>
    <property type="evidence" value="ECO:0007669"/>
    <property type="project" value="UniProtKB-UniRule"/>
</dbReference>
<dbReference type="HAMAP" id="MF_03003">
    <property type="entry name" value="eIF3d"/>
    <property type="match status" value="1"/>
</dbReference>
<dbReference type="EMBL" id="KZ989854">
    <property type="protein sequence ID" value="RKP25175.1"/>
    <property type="molecule type" value="Genomic_DNA"/>
</dbReference>
<dbReference type="Pfam" id="PF05091">
    <property type="entry name" value="eIF-3_zeta"/>
    <property type="match status" value="1"/>
</dbReference>
<dbReference type="PIRSF" id="PIRSF016281">
    <property type="entry name" value="EIF-3_zeta"/>
    <property type="match status" value="1"/>
</dbReference>
<feature type="region of interest" description="RNA gate" evidence="5">
    <location>
        <begin position="299"/>
        <end position="313"/>
    </location>
</feature>
<accession>A0A4P9YZ02</accession>
<organism evidence="7 8">
    <name type="scientific">Syncephalis pseudoplumigaleata</name>
    <dbReference type="NCBI Taxonomy" id="1712513"/>
    <lineage>
        <taxon>Eukaryota</taxon>
        <taxon>Fungi</taxon>
        <taxon>Fungi incertae sedis</taxon>
        <taxon>Zoopagomycota</taxon>
        <taxon>Zoopagomycotina</taxon>
        <taxon>Zoopagomycetes</taxon>
        <taxon>Zoopagales</taxon>
        <taxon>Piptocephalidaceae</taxon>
        <taxon>Syncephalis</taxon>
    </lineage>
</organism>
<gene>
    <name evidence="7" type="ORF">SYNPS1DRAFT_22827</name>
</gene>
<keyword evidence="8" id="KW-1185">Reference proteome</keyword>
<evidence type="ECO:0000256" key="4">
    <source>
        <dbReference type="ARBA" id="ARBA00022917"/>
    </source>
</evidence>
<feature type="region of interest" description="Disordered" evidence="6">
    <location>
        <begin position="539"/>
        <end position="558"/>
    </location>
</feature>
<evidence type="ECO:0000256" key="6">
    <source>
        <dbReference type="SAM" id="MobiDB-lite"/>
    </source>
</evidence>
<dbReference type="GO" id="GO:0001732">
    <property type="term" value="P:formation of cytoplasmic translation initiation complex"/>
    <property type="evidence" value="ECO:0007669"/>
    <property type="project" value="UniProtKB-UniRule"/>
</dbReference>
<evidence type="ECO:0000256" key="5">
    <source>
        <dbReference type="HAMAP-Rule" id="MF_03003"/>
    </source>
</evidence>
<dbReference type="OrthoDB" id="16538at2759"/>
<dbReference type="PANTHER" id="PTHR12399">
    <property type="entry name" value="EUKARYOTIC TRANSLATION INITIATION FACTOR 3 SUBUNIT 7"/>
    <property type="match status" value="1"/>
</dbReference>
<feature type="region of interest" description="Disordered" evidence="6">
    <location>
        <begin position="107"/>
        <end position="168"/>
    </location>
</feature>
<protein>
    <recommendedName>
        <fullName evidence="5">Eukaryotic translation initiation factor 3 subunit D</fullName>
        <shortName evidence="5">eIF3d</shortName>
    </recommendedName>
</protein>
<keyword evidence="4 5" id="KW-0648">Protein biosynthesis</keyword>
<evidence type="ECO:0000256" key="1">
    <source>
        <dbReference type="ARBA" id="ARBA00022490"/>
    </source>
</evidence>
<dbReference type="PANTHER" id="PTHR12399:SF0">
    <property type="entry name" value="EUKARYOTIC TRANSLATION INITIATION FACTOR 3 SUBUNIT D"/>
    <property type="match status" value="1"/>
</dbReference>
<comment type="subunit">
    <text evidence="5">Component of the eukaryotic translation initiation factor 3 (eIF-3) complex.</text>
</comment>
<feature type="compositionally biased region" description="Gly residues" evidence="6">
    <location>
        <begin position="120"/>
        <end position="165"/>
    </location>
</feature>
<sequence length="558" mass="61354">MPHTEEETTNGFTLPVLTDNPGGWGPIGGTWAPEQFKDIPYAPFGKSDKLGRAADWYQAEQAAGRDERRRRDRNRDQYQAYGSSGASAFVYQHEDDEGSFMVVDRSAPAKRTVTRPAAAGGAGGGRGRGGRGGGRGGGRMGARGGGAGGARTGGRGGGRMGGWRDGGNQRVRDASIKVGASWKILEEIEFHRLSKLSFEVDDGEDLATYGQLGYYDKSYDRVNTKLERPLQHIERVHYNITTSEDPVMQELAAANKGNIFVTDAILSMLMCATRSVNPWDILITREGNKIYMDKRDGSVFDVYSVNENAADPPSETDKETINQPNNLAYEATRVNEYFANQVIDGSKKRALGSAHPFYQAESESEPVASCAYKYRVFDLSLDDEEDCQMVVRTELAGILSTSSGDAYLTINALNEYEHRAGGWRYKLDSQRGAVVTTEMKNNSLKLARWAVQSVLANADQMRIGYITRVNAKDTSQHTILGTQIFKPSDLADQMNLSMPNAWGIIKTIVDIARKLPDGRYVLAKDPNKPIVRMYSVPEDAFDAEEAEEDEDEAASTNA</sequence>
<dbReference type="GO" id="GO:0003743">
    <property type="term" value="F:translation initiation factor activity"/>
    <property type="evidence" value="ECO:0007669"/>
    <property type="project" value="UniProtKB-UniRule"/>
</dbReference>
<dbReference type="GO" id="GO:0016282">
    <property type="term" value="C:eukaryotic 43S preinitiation complex"/>
    <property type="evidence" value="ECO:0007669"/>
    <property type="project" value="UniProtKB-UniRule"/>
</dbReference>
<evidence type="ECO:0000256" key="3">
    <source>
        <dbReference type="ARBA" id="ARBA00022884"/>
    </source>
</evidence>
<keyword evidence="2 5" id="KW-0396">Initiation factor</keyword>
<keyword evidence="3" id="KW-0694">RNA-binding</keyword>
<name>A0A4P9YZ02_9FUNG</name>
<comment type="similarity">
    <text evidence="5">Belongs to the eIF-3 subunit D family.</text>
</comment>
<evidence type="ECO:0000313" key="8">
    <source>
        <dbReference type="Proteomes" id="UP000278143"/>
    </source>
</evidence>
<comment type="domain">
    <text evidence="5">The RNA gate region regulates mRNA cap recognition to prevent promiscuous mRNA-binding before assembly of eif3d into the full eukaryotic translation initiation factor 3 (eIF-3) complex.</text>
</comment>
<comment type="subcellular location">
    <subcellularLocation>
        <location evidence="5">Cytoplasm</location>
    </subcellularLocation>
</comment>
<dbReference type="GO" id="GO:0098808">
    <property type="term" value="F:mRNA cap binding"/>
    <property type="evidence" value="ECO:0007669"/>
    <property type="project" value="UniProtKB-UniRule"/>
</dbReference>